<dbReference type="OrthoDB" id="192748at2759"/>
<feature type="region of interest" description="Disordered" evidence="1">
    <location>
        <begin position="187"/>
        <end position="250"/>
    </location>
</feature>
<organism evidence="3 4">
    <name type="scientific">Gymnopilus dilepis</name>
    <dbReference type="NCBI Taxonomy" id="231916"/>
    <lineage>
        <taxon>Eukaryota</taxon>
        <taxon>Fungi</taxon>
        <taxon>Dikarya</taxon>
        <taxon>Basidiomycota</taxon>
        <taxon>Agaricomycotina</taxon>
        <taxon>Agaricomycetes</taxon>
        <taxon>Agaricomycetidae</taxon>
        <taxon>Agaricales</taxon>
        <taxon>Agaricineae</taxon>
        <taxon>Hymenogastraceae</taxon>
        <taxon>Gymnopilus</taxon>
    </lineage>
</organism>
<sequence>MSTDVDRIPKKMEGPGDDFRPPWVYLGSRLISFLVIPSVAFYAVFFYDFGDHEHVFQAPRRWAASSINSFFTLSPAEEKLLKQDAEKSSTACSVVLGMVQEIRRVQEGATPNILHKSCAWRTALSLVNGGCRLLQTSMASTSRPPSSIAYPSRELMQELDDVKNLLQMTLDETRAWCNEVESRCSASAEVAREPEPSAQQSVRDSQGQVANDPLTASDSGDEESPNVRSTERPREGLGGGSTSPGNHLDSLHTYVLKFFTRS</sequence>
<evidence type="ECO:0000256" key="2">
    <source>
        <dbReference type="SAM" id="Phobius"/>
    </source>
</evidence>
<dbReference type="STRING" id="231916.A0A409YDS8"/>
<proteinExistence type="predicted"/>
<evidence type="ECO:0000313" key="4">
    <source>
        <dbReference type="Proteomes" id="UP000284706"/>
    </source>
</evidence>
<protein>
    <submittedName>
        <fullName evidence="3">Uncharacterized protein</fullName>
    </submittedName>
</protein>
<feature type="compositionally biased region" description="Polar residues" evidence="1">
    <location>
        <begin position="197"/>
        <end position="218"/>
    </location>
</feature>
<keyword evidence="2" id="KW-1133">Transmembrane helix</keyword>
<dbReference type="Proteomes" id="UP000284706">
    <property type="component" value="Unassembled WGS sequence"/>
</dbReference>
<keyword evidence="2" id="KW-0812">Transmembrane</keyword>
<keyword evidence="2" id="KW-0472">Membrane</keyword>
<name>A0A409YDS8_9AGAR</name>
<evidence type="ECO:0000313" key="3">
    <source>
        <dbReference type="EMBL" id="PPR01145.1"/>
    </source>
</evidence>
<dbReference type="EMBL" id="NHYE01000963">
    <property type="protein sequence ID" value="PPR01145.1"/>
    <property type="molecule type" value="Genomic_DNA"/>
</dbReference>
<comment type="caution">
    <text evidence="3">The sequence shown here is derived from an EMBL/GenBank/DDBJ whole genome shotgun (WGS) entry which is preliminary data.</text>
</comment>
<feature type="transmembrane region" description="Helical" evidence="2">
    <location>
        <begin position="30"/>
        <end position="50"/>
    </location>
</feature>
<gene>
    <name evidence="3" type="ORF">CVT26_016046</name>
</gene>
<keyword evidence="4" id="KW-1185">Reference proteome</keyword>
<accession>A0A409YDS8</accession>
<dbReference type="AlphaFoldDB" id="A0A409YDS8"/>
<reference evidence="3 4" key="1">
    <citation type="journal article" date="2018" name="Evol. Lett.">
        <title>Horizontal gene cluster transfer increased hallucinogenic mushroom diversity.</title>
        <authorList>
            <person name="Reynolds H.T."/>
            <person name="Vijayakumar V."/>
            <person name="Gluck-Thaler E."/>
            <person name="Korotkin H.B."/>
            <person name="Matheny P.B."/>
            <person name="Slot J.C."/>
        </authorList>
    </citation>
    <scope>NUCLEOTIDE SEQUENCE [LARGE SCALE GENOMIC DNA]</scope>
    <source>
        <strain evidence="3 4">SRW20</strain>
    </source>
</reference>
<evidence type="ECO:0000256" key="1">
    <source>
        <dbReference type="SAM" id="MobiDB-lite"/>
    </source>
</evidence>
<dbReference type="InParanoid" id="A0A409YDS8"/>